<keyword evidence="4 7" id="KW-0812">Transmembrane</keyword>
<evidence type="ECO:0000259" key="8">
    <source>
        <dbReference type="Pfam" id="PF01757"/>
    </source>
</evidence>
<evidence type="ECO:0000313" key="9">
    <source>
        <dbReference type="EMBL" id="WDH85244.1"/>
    </source>
</evidence>
<feature type="transmembrane region" description="Helical" evidence="7">
    <location>
        <begin position="21"/>
        <end position="40"/>
    </location>
</feature>
<proteinExistence type="inferred from homology"/>
<dbReference type="GO" id="GO:0005886">
    <property type="term" value="C:plasma membrane"/>
    <property type="evidence" value="ECO:0007669"/>
    <property type="project" value="UniProtKB-SubCell"/>
</dbReference>
<reference evidence="9" key="1">
    <citation type="submission" date="2023-02" db="EMBL/GenBank/DDBJ databases">
        <title>Pathogen: clinical or host-associated sample.</title>
        <authorList>
            <person name="Hergert J."/>
            <person name="Casey R."/>
            <person name="Wagner J."/>
            <person name="Young E.L."/>
            <person name="Oakeson K.F."/>
        </authorList>
    </citation>
    <scope>NUCLEOTIDE SEQUENCE</scope>
    <source>
        <strain evidence="9">2022CK-00830</strain>
    </source>
</reference>
<evidence type="ECO:0000256" key="7">
    <source>
        <dbReference type="SAM" id="Phobius"/>
    </source>
</evidence>
<dbReference type="PANTHER" id="PTHR40074:SF2">
    <property type="entry name" value="O-ACETYLTRANSFERASE WECH"/>
    <property type="match status" value="1"/>
</dbReference>
<dbReference type="AlphaFoldDB" id="A0AAX3N949"/>
<dbReference type="Proteomes" id="UP001220962">
    <property type="component" value="Chromosome"/>
</dbReference>
<evidence type="ECO:0000256" key="4">
    <source>
        <dbReference type="ARBA" id="ARBA00022692"/>
    </source>
</evidence>
<feature type="transmembrane region" description="Helical" evidence="7">
    <location>
        <begin position="306"/>
        <end position="328"/>
    </location>
</feature>
<feature type="transmembrane region" description="Helical" evidence="7">
    <location>
        <begin position="46"/>
        <end position="71"/>
    </location>
</feature>
<accession>A0AAX3N949</accession>
<dbReference type="GO" id="GO:0009246">
    <property type="term" value="P:enterobacterial common antigen biosynthetic process"/>
    <property type="evidence" value="ECO:0007669"/>
    <property type="project" value="TreeGrafter"/>
</dbReference>
<keyword evidence="3" id="KW-1003">Cell membrane</keyword>
<feature type="transmembrane region" description="Helical" evidence="7">
    <location>
        <begin position="238"/>
        <end position="258"/>
    </location>
</feature>
<comment type="similarity">
    <text evidence="2">Belongs to the acyltransferase 3 family.</text>
</comment>
<keyword evidence="9" id="KW-0012">Acyltransferase</keyword>
<feature type="transmembrane region" description="Helical" evidence="7">
    <location>
        <begin position="343"/>
        <end position="363"/>
    </location>
</feature>
<comment type="subcellular location">
    <subcellularLocation>
        <location evidence="1">Cell membrane</location>
        <topology evidence="1">Multi-pass membrane protein</topology>
    </subcellularLocation>
</comment>
<evidence type="ECO:0000256" key="3">
    <source>
        <dbReference type="ARBA" id="ARBA00022475"/>
    </source>
</evidence>
<keyword evidence="5 7" id="KW-1133">Transmembrane helix</keyword>
<feature type="transmembrane region" description="Helical" evidence="7">
    <location>
        <begin position="140"/>
        <end position="160"/>
    </location>
</feature>
<evidence type="ECO:0000256" key="5">
    <source>
        <dbReference type="ARBA" id="ARBA00022989"/>
    </source>
</evidence>
<dbReference type="PANTHER" id="PTHR40074">
    <property type="entry name" value="O-ACETYLTRANSFERASE WECH"/>
    <property type="match status" value="1"/>
</dbReference>
<evidence type="ECO:0000256" key="6">
    <source>
        <dbReference type="ARBA" id="ARBA00023136"/>
    </source>
</evidence>
<dbReference type="EMBL" id="CP118101">
    <property type="protein sequence ID" value="WDH85244.1"/>
    <property type="molecule type" value="Genomic_DNA"/>
</dbReference>
<name>A0AAX3N949_9BACL</name>
<feature type="transmembrane region" description="Helical" evidence="7">
    <location>
        <begin position="199"/>
        <end position="217"/>
    </location>
</feature>
<protein>
    <submittedName>
        <fullName evidence="9">Acyltransferase</fullName>
    </submittedName>
</protein>
<dbReference type="GO" id="GO:0016413">
    <property type="term" value="F:O-acetyltransferase activity"/>
    <property type="evidence" value="ECO:0007669"/>
    <property type="project" value="TreeGrafter"/>
</dbReference>
<evidence type="ECO:0000256" key="1">
    <source>
        <dbReference type="ARBA" id="ARBA00004651"/>
    </source>
</evidence>
<dbReference type="RefSeq" id="WP_274360027.1">
    <property type="nucleotide sequence ID" value="NZ_CP118101.1"/>
</dbReference>
<dbReference type="Pfam" id="PF01757">
    <property type="entry name" value="Acyl_transf_3"/>
    <property type="match status" value="1"/>
</dbReference>
<feature type="domain" description="Acyltransferase 3" evidence="8">
    <location>
        <begin position="13"/>
        <end position="359"/>
    </location>
</feature>
<gene>
    <name evidence="9" type="ORF">PUW23_24340</name>
</gene>
<sequence>MSQTQLEKRERIPELNLVRCMAILGVLTVHSSSFATLNMIDSGMYGVYNFFNIFMKFGTPTFIFLSSFVLFYNYYTRPLDKQLVTGFYKKRLLYILIPYFMFSLFYFGILHVTHYPDRSFVDTITSFTEKLLTGKAYTHLYFVFINMQFYILFPLVLWLFKKAPSLVKWAVPIGLAIQWGFIVMNKYGVISVANKGSWSPSYFAYFMLGAFLGVYFPKIKQWIVMKKEQATPAKITTWIALWAVWLGAGIAHAQIWYLNRKGIAVYDSLWYEFLWNLHTFAAALVLFQIAFLLYKRERGQNAIVRGMSRIGGLSFGIYLIHPFFLLIYREFPPQTGISMLHHLWYVGGFLVALIGSYIVVSLASRIPQSWILFGNLPKPKKKERAIGEKRDLPA</sequence>
<organism evidence="9 10">
    <name type="scientific">Paenibacillus urinalis</name>
    <dbReference type="NCBI Taxonomy" id="521520"/>
    <lineage>
        <taxon>Bacteria</taxon>
        <taxon>Bacillati</taxon>
        <taxon>Bacillota</taxon>
        <taxon>Bacilli</taxon>
        <taxon>Bacillales</taxon>
        <taxon>Paenibacillaceae</taxon>
        <taxon>Paenibacillus</taxon>
    </lineage>
</organism>
<feature type="transmembrane region" description="Helical" evidence="7">
    <location>
        <begin position="167"/>
        <end position="187"/>
    </location>
</feature>
<feature type="transmembrane region" description="Helical" evidence="7">
    <location>
        <begin position="273"/>
        <end position="294"/>
    </location>
</feature>
<keyword evidence="9" id="KW-0808">Transferase</keyword>
<dbReference type="InterPro" id="IPR002656">
    <property type="entry name" value="Acyl_transf_3_dom"/>
</dbReference>
<feature type="transmembrane region" description="Helical" evidence="7">
    <location>
        <begin position="92"/>
        <end position="112"/>
    </location>
</feature>
<keyword evidence="6 7" id="KW-0472">Membrane</keyword>
<evidence type="ECO:0000256" key="2">
    <source>
        <dbReference type="ARBA" id="ARBA00007400"/>
    </source>
</evidence>
<evidence type="ECO:0000313" key="10">
    <source>
        <dbReference type="Proteomes" id="UP001220962"/>
    </source>
</evidence>